<protein>
    <submittedName>
        <fullName evidence="1">Uncharacterized protein</fullName>
    </submittedName>
</protein>
<reference evidence="1" key="1">
    <citation type="submission" date="2014-09" db="EMBL/GenBank/DDBJ databases">
        <authorList>
            <person name="Magalhaes I.L.F."/>
            <person name="Oliveira U."/>
            <person name="Santos F.R."/>
            <person name="Vidigal T.H.D.A."/>
            <person name="Brescovit A.D."/>
            <person name="Santos A.J."/>
        </authorList>
    </citation>
    <scope>NUCLEOTIDE SEQUENCE</scope>
    <source>
        <tissue evidence="1">Shoot tissue taken approximately 20 cm above the soil surface</tissue>
    </source>
</reference>
<dbReference type="AlphaFoldDB" id="A0A0A9AXI7"/>
<accession>A0A0A9AXI7</accession>
<organism evidence="1">
    <name type="scientific">Arundo donax</name>
    <name type="common">Giant reed</name>
    <name type="synonym">Donax arundinaceus</name>
    <dbReference type="NCBI Taxonomy" id="35708"/>
    <lineage>
        <taxon>Eukaryota</taxon>
        <taxon>Viridiplantae</taxon>
        <taxon>Streptophyta</taxon>
        <taxon>Embryophyta</taxon>
        <taxon>Tracheophyta</taxon>
        <taxon>Spermatophyta</taxon>
        <taxon>Magnoliopsida</taxon>
        <taxon>Liliopsida</taxon>
        <taxon>Poales</taxon>
        <taxon>Poaceae</taxon>
        <taxon>PACMAD clade</taxon>
        <taxon>Arundinoideae</taxon>
        <taxon>Arundineae</taxon>
        <taxon>Arundo</taxon>
    </lineage>
</organism>
<dbReference type="EMBL" id="GBRH01242049">
    <property type="protein sequence ID" value="JAD55846.1"/>
    <property type="molecule type" value="Transcribed_RNA"/>
</dbReference>
<evidence type="ECO:0000313" key="1">
    <source>
        <dbReference type="EMBL" id="JAD55846.1"/>
    </source>
</evidence>
<sequence length="45" mass="5223">MAWCKPWDLTGKLLFLAFEDCKHLEPAIVLVLNFSSFLVLHDVMM</sequence>
<reference evidence="1" key="2">
    <citation type="journal article" date="2015" name="Data Brief">
        <title>Shoot transcriptome of the giant reed, Arundo donax.</title>
        <authorList>
            <person name="Barrero R.A."/>
            <person name="Guerrero F.D."/>
            <person name="Moolhuijzen P."/>
            <person name="Goolsby J.A."/>
            <person name="Tidwell J."/>
            <person name="Bellgard S.E."/>
            <person name="Bellgard M.I."/>
        </authorList>
    </citation>
    <scope>NUCLEOTIDE SEQUENCE</scope>
    <source>
        <tissue evidence="1">Shoot tissue taken approximately 20 cm above the soil surface</tissue>
    </source>
</reference>
<name>A0A0A9AXI7_ARUDO</name>
<proteinExistence type="predicted"/>